<dbReference type="PROSITE" id="PS50082">
    <property type="entry name" value="WD_REPEATS_2"/>
    <property type="match status" value="1"/>
</dbReference>
<evidence type="ECO:0000256" key="3">
    <source>
        <dbReference type="ARBA" id="ARBA00022574"/>
    </source>
</evidence>
<keyword evidence="4" id="KW-0819">tRNA processing</keyword>
<sequence>MQHEHHRVPLTALACWGRKVVLAGSGSCLLAYDTADQTLLKSISIFEGQAIHGIVTPDNGNDDLVIVWGGQLLRALRLHSDQDGSQLHYEAGPIARVDDWILDAMISPLDANRVAIVTAHNALSIASTHPQSLSLDIREAVPGSNCILYCAQVTWLSPSSCLITSGTAFGDIIVWSCQLAEHEAQLEAAHQVHYSFPAHDGSVFGVQILPSGSTNVKGEPQRILASCSDDRTIRLWDVSDLSIRIETNDTDLRETGFGSVQSTSAIKPACLASAMGHISRIWHVRFVGAGSTVRLLSFGEDATCITWSLTRSEGSIALRQIKVEKAHNGKNIWAVAIRRCSKSNDDITQTEDVLTGGADGSISIRNVEFNAHGNILDSKEHQSTKTAVRYRSYGFVAPRNVIAITDNGEVVSLKLDTTRRTMHSDQVGSPASQLRGYSIMAAIHGVAFFAGRGEVYYHLAGTSRYQTLVDVGEKVAGLFAHHGNVTHLSRETTAGCTLLVTTVRSRSAYWYNCQTKDNCTLEIMSSWALALPEGFVVTSFAEFTQDDDEFVTLGSRSGCIAVYDLRPRDEESGPISNVGHFPTVHGVEAVTSLRYFMGMLLSTGRDGTFAAHKLDISGPQSHSSADQSMSLITVHQLALPLGPNVEDFSVVHSNSIWVWGFRGKHFVVFDVTTQQEIMVVECGGAHRNFAFDPDTYGGTFIWTKTSEIYFQSQNRLASSSLHAGGHGREIKASAVSPVDPELVATGAEDTDIKLQLHVNGTWRCLHTLQKHITGIQHLQWSSEGDYLFSSGGVEEFYVWKVTHNLPLVRIGVVCESAHPQCNLSDLRIMNFEAKARDSGYEITMVYSNSNLQKWHYWNKSWTLLGSGDYLTSCLTQCLRMNAVSLNLENASTIHQARSCLFTASTDGHLVQWNRDHSGQRDLTWQTRHKVHQSAVLSLIPVDLSSGAGDNLLLISGGDDNALGLTRITFNSQSSKPTMATLLVPRAHAAAITALAVVRNVGDKIWLLSASIDQRIKLWKVVIKDGSGVDGIEITLAKNVHSAVADASSMELVGQNRVLICGVGMDMWKIDLDSL</sequence>
<reference evidence="8 10" key="1">
    <citation type="submission" date="2015-10" db="EMBL/GenBank/DDBJ databases">
        <title>The cercosporin biosynthetic gene cluster was horizontally transferred to several fungal lineages and shown to be expanded in Cercospora beticola based on microsynteny with recipient genomes.</title>
        <authorList>
            <person name="De Jonge R."/>
            <person name="Ebert M.K."/>
            <person name="Suttle J.C."/>
            <person name="Jurick Ii W.M."/>
            <person name="Secor G.A."/>
            <person name="Thomma B.P."/>
            <person name="Van De Peer Y."/>
            <person name="Bolton M.D."/>
        </authorList>
    </citation>
    <scope>NUCLEOTIDE SEQUENCE [LARGE SCALE GENOMIC DNA]</scope>
    <source>
        <strain evidence="8 10">09-40</strain>
    </source>
</reference>
<dbReference type="OrthoDB" id="5594999at2759"/>
<evidence type="ECO:0000313" key="8">
    <source>
        <dbReference type="EMBL" id="PIB01250.1"/>
    </source>
</evidence>
<evidence type="ECO:0000313" key="9">
    <source>
        <dbReference type="EMBL" id="WPA97140.1"/>
    </source>
</evidence>
<dbReference type="Proteomes" id="UP001302367">
    <property type="component" value="Chromosome 1"/>
</dbReference>
<evidence type="ECO:0000256" key="2">
    <source>
        <dbReference type="ARBA" id="ARBA00022490"/>
    </source>
</evidence>
<keyword evidence="5" id="KW-0677">Repeat</keyword>
<dbReference type="Gene3D" id="2.130.10.10">
    <property type="entry name" value="YVTN repeat-like/Quinoprotein amine dehydrogenase"/>
    <property type="match status" value="4"/>
</dbReference>
<comment type="similarity">
    <text evidence="6">Belongs to the WD repeat WDR6 family.</text>
</comment>
<organism evidence="8 10">
    <name type="scientific">Cercospora beticola</name>
    <name type="common">Sugarbeet leaf spot fungus</name>
    <dbReference type="NCBI Taxonomy" id="122368"/>
    <lineage>
        <taxon>Eukaryota</taxon>
        <taxon>Fungi</taxon>
        <taxon>Dikarya</taxon>
        <taxon>Ascomycota</taxon>
        <taxon>Pezizomycotina</taxon>
        <taxon>Dothideomycetes</taxon>
        <taxon>Dothideomycetidae</taxon>
        <taxon>Mycosphaerellales</taxon>
        <taxon>Mycosphaerellaceae</taxon>
        <taxon>Cercospora</taxon>
    </lineage>
</organism>
<dbReference type="InterPro" id="IPR015943">
    <property type="entry name" value="WD40/YVTN_repeat-like_dom_sf"/>
</dbReference>
<dbReference type="InterPro" id="IPR051973">
    <property type="entry name" value="tRNA_Anticodon_Mtase-Reg"/>
</dbReference>
<dbReference type="Proteomes" id="UP000230605">
    <property type="component" value="Chromosome 1"/>
</dbReference>
<evidence type="ECO:0000256" key="4">
    <source>
        <dbReference type="ARBA" id="ARBA00022694"/>
    </source>
</evidence>
<proteinExistence type="inferred from homology"/>
<dbReference type="InterPro" id="IPR001680">
    <property type="entry name" value="WD40_rpt"/>
</dbReference>
<dbReference type="SUPFAM" id="SSF50978">
    <property type="entry name" value="WD40 repeat-like"/>
    <property type="match status" value="2"/>
</dbReference>
<keyword evidence="3 7" id="KW-0853">WD repeat</keyword>
<evidence type="ECO:0000256" key="6">
    <source>
        <dbReference type="ARBA" id="ARBA00038255"/>
    </source>
</evidence>
<dbReference type="PANTHER" id="PTHR14344:SF3">
    <property type="entry name" value="WD REPEAT-CONTAINING PROTEIN 6"/>
    <property type="match status" value="1"/>
</dbReference>
<dbReference type="PROSITE" id="PS00678">
    <property type="entry name" value="WD_REPEATS_1"/>
    <property type="match status" value="1"/>
</dbReference>
<dbReference type="PANTHER" id="PTHR14344">
    <property type="entry name" value="WD REPEAT PROTEIN"/>
    <property type="match status" value="1"/>
</dbReference>
<dbReference type="SMART" id="SM00320">
    <property type="entry name" value="WD40"/>
    <property type="match status" value="7"/>
</dbReference>
<evidence type="ECO:0000256" key="5">
    <source>
        <dbReference type="ARBA" id="ARBA00022737"/>
    </source>
</evidence>
<dbReference type="EMBL" id="LKMD01000100">
    <property type="protein sequence ID" value="PIB01250.1"/>
    <property type="molecule type" value="Genomic_DNA"/>
</dbReference>
<evidence type="ECO:0000256" key="1">
    <source>
        <dbReference type="ARBA" id="ARBA00004496"/>
    </source>
</evidence>
<feature type="repeat" description="WD" evidence="7">
    <location>
        <begin position="196"/>
        <end position="239"/>
    </location>
</feature>
<dbReference type="GO" id="GO:0030488">
    <property type="term" value="P:tRNA methylation"/>
    <property type="evidence" value="ECO:0007669"/>
    <property type="project" value="TreeGrafter"/>
</dbReference>
<accession>A0A2G5I8Z9</accession>
<dbReference type="InterPro" id="IPR036322">
    <property type="entry name" value="WD40_repeat_dom_sf"/>
</dbReference>
<dbReference type="AlphaFoldDB" id="A0A2G5I8Z9"/>
<gene>
    <name evidence="8" type="ORF">CB0940_01694</name>
    <name evidence="9" type="ORF">RHO25_001748</name>
</gene>
<comment type="subcellular location">
    <subcellularLocation>
        <location evidence="1">Cytoplasm</location>
    </subcellularLocation>
</comment>
<dbReference type="Pfam" id="PF00400">
    <property type="entry name" value="WD40"/>
    <property type="match status" value="3"/>
</dbReference>
<evidence type="ECO:0000313" key="10">
    <source>
        <dbReference type="Proteomes" id="UP000230605"/>
    </source>
</evidence>
<reference evidence="9 11" key="2">
    <citation type="submission" date="2023-09" db="EMBL/GenBank/DDBJ databases">
        <title>Complete-Gapless Cercospora beticola genome.</title>
        <authorList>
            <person name="Wyatt N.A."/>
            <person name="Spanner R.E."/>
            <person name="Bolton M.D."/>
        </authorList>
    </citation>
    <scope>NUCLEOTIDE SEQUENCE [LARGE SCALE GENOMIC DNA]</scope>
    <source>
        <strain evidence="9">Cb09-40</strain>
    </source>
</reference>
<evidence type="ECO:0000313" key="11">
    <source>
        <dbReference type="Proteomes" id="UP001302367"/>
    </source>
</evidence>
<dbReference type="EMBL" id="CP134184">
    <property type="protein sequence ID" value="WPA97140.1"/>
    <property type="molecule type" value="Genomic_DNA"/>
</dbReference>
<evidence type="ECO:0000256" key="7">
    <source>
        <dbReference type="PROSITE-ProRule" id="PRU00221"/>
    </source>
</evidence>
<keyword evidence="2" id="KW-0963">Cytoplasm</keyword>
<name>A0A2G5I8Z9_CERBT</name>
<dbReference type="GO" id="GO:0005737">
    <property type="term" value="C:cytoplasm"/>
    <property type="evidence" value="ECO:0007669"/>
    <property type="project" value="UniProtKB-SubCell"/>
</dbReference>
<protein>
    <submittedName>
        <fullName evidence="8">Putative WD repeat-containing protein</fullName>
    </submittedName>
</protein>
<dbReference type="InterPro" id="IPR019775">
    <property type="entry name" value="WD40_repeat_CS"/>
</dbReference>
<keyword evidence="11" id="KW-1185">Reference proteome</keyword>